<sequence>MDELNNIWNVDDELNEEQLMNYINGKLTEEEANAFEKKMAGSAFINDGVEGLQQFSSSEKIDLFTRQLNDNLRKKTAARKQKMKRSFKGLSWELMAIIAVIILALIGYAVIQLLNK</sequence>
<evidence type="ECO:0000313" key="2">
    <source>
        <dbReference type="EMBL" id="SFQ47645.1"/>
    </source>
</evidence>
<accession>A0A1I5YUC2</accession>
<dbReference type="EMBL" id="FOXQ01000014">
    <property type="protein sequence ID" value="SFQ47645.1"/>
    <property type="molecule type" value="Genomic_DNA"/>
</dbReference>
<keyword evidence="3" id="KW-1185">Reference proteome</keyword>
<dbReference type="Proteomes" id="UP000199031">
    <property type="component" value="Unassembled WGS sequence"/>
</dbReference>
<evidence type="ECO:0000256" key="1">
    <source>
        <dbReference type="SAM" id="Phobius"/>
    </source>
</evidence>
<organism evidence="2 3">
    <name type="scientific">Parafilimonas terrae</name>
    <dbReference type="NCBI Taxonomy" id="1465490"/>
    <lineage>
        <taxon>Bacteria</taxon>
        <taxon>Pseudomonadati</taxon>
        <taxon>Bacteroidota</taxon>
        <taxon>Chitinophagia</taxon>
        <taxon>Chitinophagales</taxon>
        <taxon>Chitinophagaceae</taxon>
        <taxon>Parafilimonas</taxon>
    </lineage>
</organism>
<reference evidence="2" key="1">
    <citation type="submission" date="2016-10" db="EMBL/GenBank/DDBJ databases">
        <authorList>
            <person name="de Groot N.N."/>
        </authorList>
    </citation>
    <scope>NUCLEOTIDE SEQUENCE [LARGE SCALE GENOMIC DNA]</scope>
    <source>
        <strain evidence="2">DSM 28286</strain>
    </source>
</reference>
<proteinExistence type="predicted"/>
<dbReference type="STRING" id="1465490.SAMN05444277_11425"/>
<keyword evidence="1" id="KW-1133">Transmembrane helix</keyword>
<protein>
    <submittedName>
        <fullName evidence="2">Uncharacterized protein</fullName>
    </submittedName>
</protein>
<feature type="transmembrane region" description="Helical" evidence="1">
    <location>
        <begin position="90"/>
        <end position="111"/>
    </location>
</feature>
<dbReference type="OrthoDB" id="680268at2"/>
<evidence type="ECO:0000313" key="3">
    <source>
        <dbReference type="Proteomes" id="UP000199031"/>
    </source>
</evidence>
<dbReference type="RefSeq" id="WP_090662116.1">
    <property type="nucleotide sequence ID" value="NZ_FOXQ01000014.1"/>
</dbReference>
<dbReference type="AlphaFoldDB" id="A0A1I5YUC2"/>
<gene>
    <name evidence="2" type="ORF">SAMN05444277_11425</name>
</gene>
<keyword evidence="1" id="KW-0812">Transmembrane</keyword>
<name>A0A1I5YUC2_9BACT</name>
<keyword evidence="1" id="KW-0472">Membrane</keyword>